<organism evidence="5 6">
    <name type="scientific">Pseudomonas alkylphenolica</name>
    <dbReference type="NCBI Taxonomy" id="237609"/>
    <lineage>
        <taxon>Bacteria</taxon>
        <taxon>Pseudomonadati</taxon>
        <taxon>Pseudomonadota</taxon>
        <taxon>Gammaproteobacteria</taxon>
        <taxon>Pseudomonadales</taxon>
        <taxon>Pseudomonadaceae</taxon>
        <taxon>Pseudomonas</taxon>
    </lineage>
</organism>
<keyword evidence="2" id="KW-0058">Aromatic hydrocarbons catabolism</keyword>
<comment type="similarity">
    <text evidence="1">Belongs to the hydratase/decarboxylase family.</text>
</comment>
<accession>A0A443ZTZ4</accession>
<protein>
    <submittedName>
        <fullName evidence="5">2-keto-4-pentenoate hydratase</fullName>
    </submittedName>
</protein>
<dbReference type="OrthoDB" id="9792137at2"/>
<dbReference type="GO" id="GO:0008684">
    <property type="term" value="F:2-oxopent-4-enoate hydratase activity"/>
    <property type="evidence" value="ECO:0007669"/>
    <property type="project" value="TreeGrafter"/>
</dbReference>
<evidence type="ECO:0000256" key="2">
    <source>
        <dbReference type="ARBA" id="ARBA00022797"/>
    </source>
</evidence>
<evidence type="ECO:0000313" key="6">
    <source>
        <dbReference type="Proteomes" id="UP000288983"/>
    </source>
</evidence>
<dbReference type="PANTHER" id="PTHR30143">
    <property type="entry name" value="ACID HYDRATASE"/>
    <property type="match status" value="1"/>
</dbReference>
<evidence type="ECO:0000313" key="5">
    <source>
        <dbReference type="EMBL" id="RWU23263.1"/>
    </source>
</evidence>
<dbReference type="InterPro" id="IPR011234">
    <property type="entry name" value="Fumarylacetoacetase-like_C"/>
</dbReference>
<dbReference type="NCBIfam" id="NF008461">
    <property type="entry name" value="PRK11342.1"/>
    <property type="match status" value="1"/>
</dbReference>
<proteinExistence type="inferred from homology"/>
<dbReference type="InterPro" id="IPR050772">
    <property type="entry name" value="Hydratase-Decarb/MhpD_sf"/>
</dbReference>
<feature type="domain" description="Fumarylacetoacetase-like C-terminal" evidence="4">
    <location>
        <begin position="82"/>
        <end position="264"/>
    </location>
</feature>
<dbReference type="PANTHER" id="PTHR30143:SF0">
    <property type="entry name" value="2-KETO-4-PENTENOATE HYDRATASE"/>
    <property type="match status" value="1"/>
</dbReference>
<reference evidence="5 6" key="1">
    <citation type="submission" date="2018-06" db="EMBL/GenBank/DDBJ databases">
        <title>Bacteria isolated from soil of Wuhan.</title>
        <authorList>
            <person name="Wei X."/>
            <person name="Chunhua H."/>
        </authorList>
    </citation>
    <scope>NUCLEOTIDE SEQUENCE [LARGE SCALE GENOMIC DNA]</scope>
    <source>
        <strain evidence="6">xwS2</strain>
    </source>
</reference>
<dbReference type="SUPFAM" id="SSF56529">
    <property type="entry name" value="FAH"/>
    <property type="match status" value="1"/>
</dbReference>
<dbReference type="AlphaFoldDB" id="A0A443ZTZ4"/>
<evidence type="ECO:0000256" key="1">
    <source>
        <dbReference type="ARBA" id="ARBA00010715"/>
    </source>
</evidence>
<dbReference type="GO" id="GO:0005737">
    <property type="term" value="C:cytoplasm"/>
    <property type="evidence" value="ECO:0007669"/>
    <property type="project" value="TreeGrafter"/>
</dbReference>
<dbReference type="Proteomes" id="UP000288983">
    <property type="component" value="Unassembled WGS sequence"/>
</dbReference>
<dbReference type="InterPro" id="IPR036663">
    <property type="entry name" value="Fumarylacetoacetase_C_sf"/>
</dbReference>
<dbReference type="Pfam" id="PF01557">
    <property type="entry name" value="FAA_hydrolase"/>
    <property type="match status" value="1"/>
</dbReference>
<comment type="caution">
    <text evidence="5">The sequence shown here is derived from an EMBL/GenBank/DDBJ whole genome shotgun (WGS) entry which is preliminary data.</text>
</comment>
<evidence type="ECO:0000259" key="4">
    <source>
        <dbReference type="Pfam" id="PF01557"/>
    </source>
</evidence>
<dbReference type="EMBL" id="QJRG01000040">
    <property type="protein sequence ID" value="RWU23263.1"/>
    <property type="molecule type" value="Genomic_DNA"/>
</dbReference>
<gene>
    <name evidence="5" type="ORF">DM813_11075</name>
</gene>
<keyword evidence="3" id="KW-0456">Lyase</keyword>
<name>A0A443ZTZ4_9PSED</name>
<evidence type="ECO:0000256" key="3">
    <source>
        <dbReference type="ARBA" id="ARBA00023239"/>
    </source>
</evidence>
<sequence>MHAALLTAAERLHQAQLSGQPCPPVRDLIAAAQADEPNAQAMALAYAVQRHNNQLAVAAGRRPVGRKIGLTSPAVQAQLGVDQPDFGLLLADMARGDGQPIAWADCAQPKVEAEIALVLEHDLPHERHTVADLLRATAFALPAIEVVGSRIANWDIRLVDTIADNASSGLFVLGTRPVKLDQLDLVNCGMSMSLRGEPVSVGAGAACLGNPLNAAVWLADTMARLGEPLRAGDIVLTGALGPMVAANPGDHFTAHIQGLGSVSAAFANRD</sequence>
<dbReference type="Gene3D" id="3.90.850.10">
    <property type="entry name" value="Fumarylacetoacetase-like, C-terminal domain"/>
    <property type="match status" value="1"/>
</dbReference>
<dbReference type="RefSeq" id="WP_128323422.1">
    <property type="nucleotide sequence ID" value="NZ_QJRG01000040.1"/>
</dbReference>